<keyword evidence="3 4" id="KW-0732">Signal</keyword>
<evidence type="ECO:0000313" key="5">
    <source>
        <dbReference type="EMBL" id="AZS50843.1"/>
    </source>
</evidence>
<comment type="similarity">
    <text evidence="1">Belongs to the outer membrane porin (Opr) (TC 1.B.25) family.</text>
</comment>
<dbReference type="InterPro" id="IPR005318">
    <property type="entry name" value="OM_porin_bac"/>
</dbReference>
<keyword evidence="2" id="KW-0813">Transport</keyword>
<dbReference type="GO" id="GO:0016020">
    <property type="term" value="C:membrane"/>
    <property type="evidence" value="ECO:0007669"/>
    <property type="project" value="InterPro"/>
</dbReference>
<dbReference type="Gene3D" id="2.40.160.10">
    <property type="entry name" value="Porin"/>
    <property type="match status" value="1"/>
</dbReference>
<feature type="chain" id="PRO_5019395681" evidence="4">
    <location>
        <begin position="23"/>
        <end position="446"/>
    </location>
</feature>
<evidence type="ECO:0000313" key="6">
    <source>
        <dbReference type="Proteomes" id="UP000273143"/>
    </source>
</evidence>
<evidence type="ECO:0000256" key="1">
    <source>
        <dbReference type="ARBA" id="ARBA00009075"/>
    </source>
</evidence>
<sequence length="446" mass="50366">MKNKILFSCGLLLGCHSLATNATQQESSGFLEDSTVSVLNRTVYDYRNYRHGDTNSAARNKYKLKSHRNDYAEEWGYGLMTKFESGFTQGTLGVGMDAFGFFGLKLDSGGGRAGKSRLLAVKNDGHVRSSFERFGAAGKLRFSSTVIKYGIQQLKTPIFSTSDSRLLPESATGWLVTSQEIRPLILQLGHFTAAADRNASSSTNDLVINYANPAMKKGKSFDFVGGNYALTDQFNLLSYVGRYQNNWYTYYIGSGYRLPLNETQAIKFDFNLYHSKDYGNANAGKISNTTWSFMTSYVVSYHQFSIGYQRVNSDTPFDYVSRGAIWLNNAAQLSDFNAPHERSWQLAYQLDLAIWDLNGALFNIAYIKGDHIDGTRMSKQSAYYWLGYGKNGQHWERDISLQYKVSEGFAKDLKISLRYDVHRANRAQAELNTDQIRVAVEYPLVW</sequence>
<dbReference type="Pfam" id="PF03573">
    <property type="entry name" value="OprD"/>
    <property type="match status" value="1"/>
</dbReference>
<dbReference type="GO" id="GO:0015288">
    <property type="term" value="F:porin activity"/>
    <property type="evidence" value="ECO:0007669"/>
    <property type="project" value="TreeGrafter"/>
</dbReference>
<evidence type="ECO:0000256" key="4">
    <source>
        <dbReference type="SAM" id="SignalP"/>
    </source>
</evidence>
<proteinExistence type="inferred from homology"/>
<dbReference type="Proteomes" id="UP000273143">
    <property type="component" value="Chromosome"/>
</dbReference>
<protein>
    <submittedName>
        <fullName evidence="5">Outer membrane porin, OprD family</fullName>
    </submittedName>
</protein>
<accession>A0A3S9XEE8</accession>
<dbReference type="KEGG" id="emo:DM558_08630"/>
<evidence type="ECO:0000256" key="3">
    <source>
        <dbReference type="ARBA" id="ARBA00022729"/>
    </source>
</evidence>
<evidence type="ECO:0000256" key="2">
    <source>
        <dbReference type="ARBA" id="ARBA00022448"/>
    </source>
</evidence>
<dbReference type="PANTHER" id="PTHR34596:SF2">
    <property type="entry name" value="CHITOPORIN"/>
    <property type="match status" value="1"/>
</dbReference>
<dbReference type="AlphaFoldDB" id="A0A3S9XEE8"/>
<name>A0A3S9XEE8_9GAMM</name>
<feature type="signal peptide" evidence="4">
    <location>
        <begin position="1"/>
        <end position="22"/>
    </location>
</feature>
<organism evidence="5 6">
    <name type="scientific">Entomomonas moraniae</name>
    <dbReference type="NCBI Taxonomy" id="2213226"/>
    <lineage>
        <taxon>Bacteria</taxon>
        <taxon>Pseudomonadati</taxon>
        <taxon>Pseudomonadota</taxon>
        <taxon>Gammaproteobacteria</taxon>
        <taxon>Pseudomonadales</taxon>
        <taxon>Pseudomonadaceae</taxon>
        <taxon>Entomomonas</taxon>
    </lineage>
</organism>
<dbReference type="EMBL" id="CP029822">
    <property type="protein sequence ID" value="AZS50843.1"/>
    <property type="molecule type" value="Genomic_DNA"/>
</dbReference>
<dbReference type="PROSITE" id="PS51257">
    <property type="entry name" value="PROKAR_LIPOPROTEIN"/>
    <property type="match status" value="1"/>
</dbReference>
<reference evidence="6" key="1">
    <citation type="submission" date="2018-06" db="EMBL/GenBank/DDBJ databases">
        <title>Complete genome of Pseudomonas insecticola strain QZS01.</title>
        <authorList>
            <person name="Wang J."/>
            <person name="Su Q."/>
        </authorList>
    </citation>
    <scope>NUCLEOTIDE SEQUENCE [LARGE SCALE GENOMIC DNA]</scope>
    <source>
        <strain evidence="6">QZS01</strain>
    </source>
</reference>
<keyword evidence="6" id="KW-1185">Reference proteome</keyword>
<gene>
    <name evidence="5" type="ORF">DM558_08630</name>
</gene>
<dbReference type="RefSeq" id="WP_127163474.1">
    <property type="nucleotide sequence ID" value="NZ_CP029822.1"/>
</dbReference>
<dbReference type="InterPro" id="IPR023614">
    <property type="entry name" value="Porin_dom_sf"/>
</dbReference>
<dbReference type="PANTHER" id="PTHR34596">
    <property type="entry name" value="CHITOPORIN"/>
    <property type="match status" value="1"/>
</dbReference>